<evidence type="ECO:0000259" key="6">
    <source>
        <dbReference type="Pfam" id="PF07291"/>
    </source>
</evidence>
<evidence type="ECO:0000313" key="8">
    <source>
        <dbReference type="Proteomes" id="UP001165653"/>
    </source>
</evidence>
<comment type="subcellular location">
    <subcellularLocation>
        <location evidence="1">Membrane</location>
        <topology evidence="1">Multi-pass membrane protein</topology>
    </subcellularLocation>
</comment>
<keyword evidence="8" id="KW-1185">Reference proteome</keyword>
<proteinExistence type="predicted"/>
<dbReference type="Pfam" id="PF07291">
    <property type="entry name" value="MauE"/>
    <property type="match status" value="1"/>
</dbReference>
<name>A0ABT3FY89_9BACT</name>
<comment type="caution">
    <text evidence="7">The sequence shown here is derived from an EMBL/GenBank/DDBJ whole genome shotgun (WGS) entry which is preliminary data.</text>
</comment>
<gene>
    <name evidence="7" type="ORF">OJ996_01565</name>
</gene>
<dbReference type="Proteomes" id="UP001165653">
    <property type="component" value="Unassembled WGS sequence"/>
</dbReference>
<keyword evidence="2 5" id="KW-0812">Transmembrane</keyword>
<dbReference type="EMBL" id="JAPDDR010000001">
    <property type="protein sequence ID" value="MCW1912241.1"/>
    <property type="molecule type" value="Genomic_DNA"/>
</dbReference>
<organism evidence="7 8">
    <name type="scientific">Luteolibacter rhizosphaerae</name>
    <dbReference type="NCBI Taxonomy" id="2989719"/>
    <lineage>
        <taxon>Bacteria</taxon>
        <taxon>Pseudomonadati</taxon>
        <taxon>Verrucomicrobiota</taxon>
        <taxon>Verrucomicrobiia</taxon>
        <taxon>Verrucomicrobiales</taxon>
        <taxon>Verrucomicrobiaceae</taxon>
        <taxon>Luteolibacter</taxon>
    </lineage>
</organism>
<keyword evidence="3 5" id="KW-1133">Transmembrane helix</keyword>
<evidence type="ECO:0000256" key="2">
    <source>
        <dbReference type="ARBA" id="ARBA00022692"/>
    </source>
</evidence>
<dbReference type="RefSeq" id="WP_264510465.1">
    <property type="nucleotide sequence ID" value="NZ_JAPDDR010000001.1"/>
</dbReference>
<feature type="domain" description="Methylamine utilisation protein MauE" evidence="6">
    <location>
        <begin position="12"/>
        <end position="140"/>
    </location>
</feature>
<evidence type="ECO:0000256" key="3">
    <source>
        <dbReference type="ARBA" id="ARBA00022989"/>
    </source>
</evidence>
<accession>A0ABT3FY89</accession>
<feature type="transmembrane region" description="Helical" evidence="5">
    <location>
        <begin position="58"/>
        <end position="76"/>
    </location>
</feature>
<reference evidence="7" key="1">
    <citation type="submission" date="2022-10" db="EMBL/GenBank/DDBJ databases">
        <title>Luteolibacter sp. GHJ8, whole genome shotgun sequencing project.</title>
        <authorList>
            <person name="Zhao G."/>
            <person name="Shen L."/>
        </authorList>
    </citation>
    <scope>NUCLEOTIDE SEQUENCE</scope>
    <source>
        <strain evidence="7">GHJ8</strain>
    </source>
</reference>
<sequence length="161" mass="17722">MPTRKANDFAPYVALALRVALGVFFFYSGWSKIWSEGLDNFTRAVANYKIVHEPLDAVVAYAIPWLEMICGLLLVIGLWLRGALWGLAGLVGVFAFGVGMAWSKNLNIACGCNGNPDGSPMNYTTKFVEFGAYWAALFFIWYLGRKNSGHVFGGTRLKLPG</sequence>
<feature type="transmembrane region" description="Helical" evidence="5">
    <location>
        <begin position="123"/>
        <end position="143"/>
    </location>
</feature>
<dbReference type="InterPro" id="IPR009908">
    <property type="entry name" value="Methylamine_util_MauE"/>
</dbReference>
<protein>
    <submittedName>
        <fullName evidence="7">DoxX family protein</fullName>
    </submittedName>
</protein>
<feature type="transmembrane region" description="Helical" evidence="5">
    <location>
        <begin position="83"/>
        <end position="103"/>
    </location>
</feature>
<keyword evidence="4 5" id="KW-0472">Membrane</keyword>
<evidence type="ECO:0000313" key="7">
    <source>
        <dbReference type="EMBL" id="MCW1912241.1"/>
    </source>
</evidence>
<evidence type="ECO:0000256" key="4">
    <source>
        <dbReference type="ARBA" id="ARBA00023136"/>
    </source>
</evidence>
<evidence type="ECO:0000256" key="5">
    <source>
        <dbReference type="SAM" id="Phobius"/>
    </source>
</evidence>
<feature type="transmembrane region" description="Helical" evidence="5">
    <location>
        <begin position="12"/>
        <end position="30"/>
    </location>
</feature>
<evidence type="ECO:0000256" key="1">
    <source>
        <dbReference type="ARBA" id="ARBA00004141"/>
    </source>
</evidence>